<dbReference type="PANTHER" id="PTHR33991:SF1">
    <property type="entry name" value="DNA REPAIR PROTEIN RECO"/>
    <property type="match status" value="1"/>
</dbReference>
<keyword evidence="3 7" id="KW-0227">DNA damage</keyword>
<dbReference type="Gene3D" id="1.20.1440.120">
    <property type="entry name" value="Recombination protein O, C-terminal domain"/>
    <property type="match status" value="1"/>
</dbReference>
<keyword evidence="4 7" id="KW-0233">DNA recombination</keyword>
<keyword evidence="5 7" id="KW-0234">DNA repair</keyword>
<evidence type="ECO:0000256" key="5">
    <source>
        <dbReference type="ARBA" id="ARBA00023204"/>
    </source>
</evidence>
<evidence type="ECO:0000256" key="7">
    <source>
        <dbReference type="HAMAP-Rule" id="MF_00201"/>
    </source>
</evidence>
<dbReference type="Pfam" id="PF02565">
    <property type="entry name" value="RecO_C"/>
    <property type="match status" value="1"/>
</dbReference>
<feature type="domain" description="DNA replication/recombination mediator RecO N-terminal" evidence="8">
    <location>
        <begin position="4"/>
        <end position="80"/>
    </location>
</feature>
<dbReference type="InterPro" id="IPR042242">
    <property type="entry name" value="RecO_C"/>
</dbReference>
<sequence length="242" mass="27873">MNDLLKLTGIVLLAAPAGEYDKRVVILTKECGKITAFAKGVRRQNSPLLAAASPFAFGEFSCYEGRGTYRLVQAEIQQYFREITEDYESAMYGFYFLELADYYSREGEGEPELLKLLYAALRAMIRKQQPKKLVRYVYELRVLVLNGEYPEAFHCACCGTTEHLNRFSLGRNGFLCETCAPGEGRRVETSTVYAMQYIISAPLNRLFAFTVSEEVLEEIQWIMDRFRKKWVDHTFHSLEMLI</sequence>
<evidence type="ECO:0000313" key="10">
    <source>
        <dbReference type="Proteomes" id="UP001197875"/>
    </source>
</evidence>
<keyword evidence="10" id="KW-1185">Reference proteome</keyword>
<reference evidence="9 10" key="1">
    <citation type="submission" date="2021-10" db="EMBL/GenBank/DDBJ databases">
        <title>Anaerobic single-cell dispensing facilitates the cultivation of human gut bacteria.</title>
        <authorList>
            <person name="Afrizal A."/>
        </authorList>
    </citation>
    <scope>NUCLEOTIDE SEQUENCE [LARGE SCALE GENOMIC DNA]</scope>
    <source>
        <strain evidence="9 10">CLA-AA-H277</strain>
    </source>
</reference>
<dbReference type="Pfam" id="PF11967">
    <property type="entry name" value="RecO_N"/>
    <property type="match status" value="1"/>
</dbReference>
<dbReference type="InterPro" id="IPR012340">
    <property type="entry name" value="NA-bd_OB-fold"/>
</dbReference>
<dbReference type="AlphaFoldDB" id="A0AAE3DSP3"/>
<comment type="caution">
    <text evidence="9">The sequence shown here is derived from an EMBL/GenBank/DDBJ whole genome shotgun (WGS) entry which is preliminary data.</text>
</comment>
<protein>
    <recommendedName>
        <fullName evidence="2 7">DNA repair protein RecO</fullName>
    </recommendedName>
    <alternativeName>
        <fullName evidence="6 7">Recombination protein O</fullName>
    </alternativeName>
</protein>
<accession>A0AAE3DSP3</accession>
<name>A0AAE3DSP3_9FIRM</name>
<dbReference type="GO" id="GO:0043590">
    <property type="term" value="C:bacterial nucleoid"/>
    <property type="evidence" value="ECO:0007669"/>
    <property type="project" value="TreeGrafter"/>
</dbReference>
<evidence type="ECO:0000256" key="3">
    <source>
        <dbReference type="ARBA" id="ARBA00022763"/>
    </source>
</evidence>
<dbReference type="EMBL" id="JAJEPR010000009">
    <property type="protein sequence ID" value="MCC2189648.1"/>
    <property type="molecule type" value="Genomic_DNA"/>
</dbReference>
<dbReference type="SUPFAM" id="SSF50249">
    <property type="entry name" value="Nucleic acid-binding proteins"/>
    <property type="match status" value="1"/>
</dbReference>
<dbReference type="SUPFAM" id="SSF57863">
    <property type="entry name" value="ArfGap/RecO-like zinc finger"/>
    <property type="match status" value="1"/>
</dbReference>
<dbReference type="RefSeq" id="WP_227614947.1">
    <property type="nucleotide sequence ID" value="NZ_JAJEPR010000009.1"/>
</dbReference>
<dbReference type="HAMAP" id="MF_00201">
    <property type="entry name" value="RecO"/>
    <property type="match status" value="1"/>
</dbReference>
<evidence type="ECO:0000259" key="8">
    <source>
        <dbReference type="Pfam" id="PF11967"/>
    </source>
</evidence>
<dbReference type="Gene3D" id="6.20.220.20">
    <property type="entry name" value="Recombination protein O, zinc-binding domain"/>
    <property type="match status" value="1"/>
</dbReference>
<organism evidence="9 10">
    <name type="scientific">Fusicatenibacter faecihominis</name>
    <dbReference type="NCBI Taxonomy" id="2881276"/>
    <lineage>
        <taxon>Bacteria</taxon>
        <taxon>Bacillati</taxon>
        <taxon>Bacillota</taxon>
        <taxon>Clostridia</taxon>
        <taxon>Lachnospirales</taxon>
        <taxon>Lachnospiraceae</taxon>
        <taxon>Fusicatenibacter</taxon>
    </lineage>
</organism>
<dbReference type="InterPro" id="IPR003717">
    <property type="entry name" value="RecO"/>
</dbReference>
<dbReference type="GO" id="GO:0006302">
    <property type="term" value="P:double-strand break repair"/>
    <property type="evidence" value="ECO:0007669"/>
    <property type="project" value="TreeGrafter"/>
</dbReference>
<proteinExistence type="inferred from homology"/>
<dbReference type="Gene3D" id="2.40.50.140">
    <property type="entry name" value="Nucleic acid-binding proteins"/>
    <property type="match status" value="1"/>
</dbReference>
<dbReference type="InterPro" id="IPR037278">
    <property type="entry name" value="ARFGAP/RecO"/>
</dbReference>
<dbReference type="NCBIfam" id="TIGR00613">
    <property type="entry name" value="reco"/>
    <property type="match status" value="1"/>
</dbReference>
<comment type="function">
    <text evidence="7">Involved in DNA repair and RecF pathway recombination.</text>
</comment>
<dbReference type="Proteomes" id="UP001197875">
    <property type="component" value="Unassembled WGS sequence"/>
</dbReference>
<dbReference type="GO" id="GO:0006310">
    <property type="term" value="P:DNA recombination"/>
    <property type="evidence" value="ECO:0007669"/>
    <property type="project" value="UniProtKB-UniRule"/>
</dbReference>
<evidence type="ECO:0000256" key="4">
    <source>
        <dbReference type="ARBA" id="ARBA00023172"/>
    </source>
</evidence>
<dbReference type="PANTHER" id="PTHR33991">
    <property type="entry name" value="DNA REPAIR PROTEIN RECO"/>
    <property type="match status" value="1"/>
</dbReference>
<evidence type="ECO:0000313" key="9">
    <source>
        <dbReference type="EMBL" id="MCC2189648.1"/>
    </source>
</evidence>
<evidence type="ECO:0000256" key="2">
    <source>
        <dbReference type="ARBA" id="ARBA00021310"/>
    </source>
</evidence>
<comment type="similarity">
    <text evidence="1 7">Belongs to the RecO family.</text>
</comment>
<evidence type="ECO:0000256" key="1">
    <source>
        <dbReference type="ARBA" id="ARBA00007452"/>
    </source>
</evidence>
<gene>
    <name evidence="7 9" type="primary">recO</name>
    <name evidence="9" type="ORF">LKD71_07490</name>
</gene>
<dbReference type="InterPro" id="IPR022572">
    <property type="entry name" value="DNA_rep/recomb_RecO_N"/>
</dbReference>
<evidence type="ECO:0000256" key="6">
    <source>
        <dbReference type="ARBA" id="ARBA00033409"/>
    </source>
</evidence>